<dbReference type="EMBL" id="HACG01038872">
    <property type="protein sequence ID" value="CEK85737.1"/>
    <property type="molecule type" value="Transcribed_RNA"/>
</dbReference>
<dbReference type="EMBL" id="HACG01038873">
    <property type="protein sequence ID" value="CEK85738.1"/>
    <property type="molecule type" value="Transcribed_RNA"/>
</dbReference>
<sequence>MDNNNTSNKGKNQIFQNKSATNKFYQMSWAKNSRNKDILLNKIISWNHVTLNVAVV</sequence>
<reference evidence="1" key="1">
    <citation type="submission" date="2014-12" db="EMBL/GenBank/DDBJ databases">
        <title>Insight into the proteome of Arion vulgaris.</title>
        <authorList>
            <person name="Aradska J."/>
            <person name="Bulat T."/>
            <person name="Smidak R."/>
            <person name="Sarate P."/>
            <person name="Gangsoo J."/>
            <person name="Sialana F."/>
            <person name="Bilban M."/>
            <person name="Lubec G."/>
        </authorList>
    </citation>
    <scope>NUCLEOTIDE SEQUENCE</scope>
    <source>
        <tissue evidence="1">Skin</tissue>
    </source>
</reference>
<accession>A0A0B7AYN2</accession>
<evidence type="ECO:0000313" key="1">
    <source>
        <dbReference type="EMBL" id="CEK85737.1"/>
    </source>
</evidence>
<proteinExistence type="predicted"/>
<name>A0A0B7AYN2_9EUPU</name>
<evidence type="ECO:0000313" key="2">
    <source>
        <dbReference type="EMBL" id="CEK85738.1"/>
    </source>
</evidence>
<organism evidence="1">
    <name type="scientific">Arion vulgaris</name>
    <dbReference type="NCBI Taxonomy" id="1028688"/>
    <lineage>
        <taxon>Eukaryota</taxon>
        <taxon>Metazoa</taxon>
        <taxon>Spiralia</taxon>
        <taxon>Lophotrochozoa</taxon>
        <taxon>Mollusca</taxon>
        <taxon>Gastropoda</taxon>
        <taxon>Heterobranchia</taxon>
        <taxon>Euthyneura</taxon>
        <taxon>Panpulmonata</taxon>
        <taxon>Eupulmonata</taxon>
        <taxon>Stylommatophora</taxon>
        <taxon>Helicina</taxon>
        <taxon>Arionoidea</taxon>
        <taxon>Arionidae</taxon>
        <taxon>Arion</taxon>
    </lineage>
</organism>
<dbReference type="AlphaFoldDB" id="A0A0B7AYN2"/>
<gene>
    <name evidence="1" type="primary">ORF149958</name>
    <name evidence="2" type="synonym">ORF149959</name>
</gene>
<protein>
    <submittedName>
        <fullName evidence="1">Uncharacterized protein</fullName>
    </submittedName>
</protein>